<dbReference type="InterPro" id="IPR013024">
    <property type="entry name" value="GGCT-like"/>
</dbReference>
<organism evidence="3 4">
    <name type="scientific">Thiohalorhabdus denitrificans</name>
    <dbReference type="NCBI Taxonomy" id="381306"/>
    <lineage>
        <taxon>Bacteria</taxon>
        <taxon>Pseudomonadati</taxon>
        <taxon>Pseudomonadota</taxon>
        <taxon>Gammaproteobacteria</taxon>
        <taxon>Thiohalorhabdales</taxon>
        <taxon>Thiohalorhabdaceae</taxon>
        <taxon>Thiohalorhabdus</taxon>
    </lineage>
</organism>
<dbReference type="Pfam" id="PF06094">
    <property type="entry name" value="GGACT"/>
    <property type="match status" value="1"/>
</dbReference>
<dbReference type="AlphaFoldDB" id="A0A0P9C7B9"/>
<dbReference type="InterPro" id="IPR009288">
    <property type="entry name" value="AIG2-like_dom"/>
</dbReference>
<dbReference type="SUPFAM" id="SSF110857">
    <property type="entry name" value="Gamma-glutamyl cyclotransferase-like"/>
    <property type="match status" value="1"/>
</dbReference>
<keyword evidence="3" id="KW-0808">Transferase</keyword>
<dbReference type="CDD" id="cd06661">
    <property type="entry name" value="GGCT_like"/>
    <property type="match status" value="1"/>
</dbReference>
<feature type="region of interest" description="Disordered" evidence="1">
    <location>
        <begin position="117"/>
        <end position="140"/>
    </location>
</feature>
<accession>A0A0P9C7B9</accession>
<name>A0A0P9C7B9_9GAMM</name>
<protein>
    <submittedName>
        <fullName evidence="3">Uncharacterized conserved protein YtfP, gamma-glutamylcyclotransferase (GGCT)/AIG2-like family</fullName>
    </submittedName>
</protein>
<proteinExistence type="predicted"/>
<dbReference type="RefSeq" id="WP_054966935.1">
    <property type="nucleotide sequence ID" value="NZ_FMUN01000001.1"/>
</dbReference>
<sequence length="140" mass="15355">MRIFVYGTLKPGHTNWERALRGRVEHWQPGKIRGRLFDLPQGFPAAVAGPGWVHGVLLHLPPESLPTIDAIEGYAPDRPRTANTYQRLEVPAFTPEGDSLGEAQAYFMDEERVRRLGGTELSGGEWQAPASPGGRPDAGT</sequence>
<dbReference type="GO" id="GO:0016740">
    <property type="term" value="F:transferase activity"/>
    <property type="evidence" value="ECO:0007669"/>
    <property type="project" value="UniProtKB-KW"/>
</dbReference>
<evidence type="ECO:0000313" key="4">
    <source>
        <dbReference type="Proteomes" id="UP000183104"/>
    </source>
</evidence>
<dbReference type="Gene3D" id="3.10.490.10">
    <property type="entry name" value="Gamma-glutamyl cyclotransferase-like"/>
    <property type="match status" value="1"/>
</dbReference>
<dbReference type="InterPro" id="IPR036568">
    <property type="entry name" value="GGCT-like_sf"/>
</dbReference>
<keyword evidence="4" id="KW-1185">Reference proteome</keyword>
<dbReference type="EMBL" id="FMUN01000001">
    <property type="protein sequence ID" value="SCX77572.1"/>
    <property type="molecule type" value="Genomic_DNA"/>
</dbReference>
<dbReference type="STRING" id="381306.AN478_12430"/>
<evidence type="ECO:0000256" key="1">
    <source>
        <dbReference type="SAM" id="MobiDB-lite"/>
    </source>
</evidence>
<reference evidence="4" key="1">
    <citation type="submission" date="2016-10" db="EMBL/GenBank/DDBJ databases">
        <authorList>
            <person name="Varghese N."/>
        </authorList>
    </citation>
    <scope>NUCLEOTIDE SEQUENCE [LARGE SCALE GENOMIC DNA]</scope>
    <source>
        <strain evidence="4">HL 19</strain>
    </source>
</reference>
<dbReference type="Proteomes" id="UP000183104">
    <property type="component" value="Unassembled WGS sequence"/>
</dbReference>
<gene>
    <name evidence="3" type="ORF">SAMN05661077_0370</name>
</gene>
<evidence type="ECO:0000259" key="2">
    <source>
        <dbReference type="Pfam" id="PF06094"/>
    </source>
</evidence>
<feature type="domain" description="Gamma-glutamylcyclotransferase AIG2-like" evidence="2">
    <location>
        <begin position="3"/>
        <end position="127"/>
    </location>
</feature>
<evidence type="ECO:0000313" key="3">
    <source>
        <dbReference type="EMBL" id="SCX77572.1"/>
    </source>
</evidence>